<dbReference type="PANTHER" id="PTHR30003:SF0">
    <property type="entry name" value="GLYCOLATE PERMEASE GLCA-RELATED"/>
    <property type="match status" value="1"/>
</dbReference>
<sequence>MGYNATDGLFYQELTPIGGSIAGSFFVGAIPIVVVLVFLGAIRLPAYIASFIGLVVGIFISIFAWHMPAQLCFLSIAAGFAFALWPIMWIVVNAMLVYNLSVHSGLFDSFRRWMIWYTPSDRRILLLIIGFSFGALLEGVAGFGTPGAICSSLLVQLGFDPVQALVLVLLFDTTPVAFGALGVPVTTLASVTGLPAKPLSAMIGRQLPLFALFLPSYAIVILGGWRSLLTCWPASLVSGLSFAIMQGIMSNLVGPELPDVVAAIVSLICTITLVQFWKPRDHADWAAKYTLVSAEDMAAMGGNKVEKTNTTNPAADGDLGRLEYGGRPAEDGNLNQLDNANANGYEDKTELGNGELGNSYVEENRNACDAQTNNVPKNVDQDADGPQVHAIEMVGAEVDPRGRKPNLWESILAWYPWISIAVLVIIWTFVGIANYGAKSIPIQGLNNQVYLTLYNKKYAALYAFQPLATGTCILCSAILFFILLMATGHKPIILWWSIRDLFHQLFFPIITVMFIIALAYLFNYSGIAYSMGLALSSVGKAFPFLSVFLGWIACFLSGSDTSSNALFGNLQVVAARQIGLSPILMAAANSSGAVMSKMISPQNLTTGVSTIGLRGQEGKILRRTFFHSLILVSLLGALNCFEQYVIPGIIPPA</sequence>
<keyword evidence="9" id="KW-1185">Reference proteome</keyword>
<feature type="transmembrane region" description="Helical" evidence="7">
    <location>
        <begin position="20"/>
        <end position="39"/>
    </location>
</feature>
<dbReference type="GO" id="GO:0015295">
    <property type="term" value="F:solute:proton symporter activity"/>
    <property type="evidence" value="ECO:0007669"/>
    <property type="project" value="TreeGrafter"/>
</dbReference>
<proteinExistence type="predicted"/>
<comment type="caution">
    <text evidence="8">The sequence shown here is derived from an EMBL/GenBank/DDBJ whole genome shotgun (WGS) entry which is preliminary data.</text>
</comment>
<keyword evidence="4 7" id="KW-0812">Transmembrane</keyword>
<dbReference type="InterPro" id="IPR003804">
    <property type="entry name" value="Lactate_perm"/>
</dbReference>
<evidence type="ECO:0000256" key="6">
    <source>
        <dbReference type="ARBA" id="ARBA00023136"/>
    </source>
</evidence>
<gene>
    <name evidence="8" type="ORF">BZG36_03441</name>
</gene>
<keyword evidence="3" id="KW-1003">Cell membrane</keyword>
<evidence type="ECO:0000313" key="8">
    <source>
        <dbReference type="EMBL" id="OZJ03229.1"/>
    </source>
</evidence>
<feature type="transmembrane region" description="Helical" evidence="7">
    <location>
        <begin position="123"/>
        <end position="144"/>
    </location>
</feature>
<dbReference type="OrthoDB" id="2266445at2759"/>
<keyword evidence="2" id="KW-0813">Transport</keyword>
<keyword evidence="5 7" id="KW-1133">Transmembrane helix</keyword>
<feature type="transmembrane region" description="Helical" evidence="7">
    <location>
        <begin position="164"/>
        <end position="186"/>
    </location>
</feature>
<evidence type="ECO:0000256" key="3">
    <source>
        <dbReference type="ARBA" id="ARBA00022475"/>
    </source>
</evidence>
<dbReference type="GO" id="GO:0015129">
    <property type="term" value="F:lactate transmembrane transporter activity"/>
    <property type="evidence" value="ECO:0007669"/>
    <property type="project" value="InterPro"/>
</dbReference>
<feature type="transmembrane region" description="Helical" evidence="7">
    <location>
        <begin position="260"/>
        <end position="277"/>
    </location>
</feature>
<evidence type="ECO:0000256" key="2">
    <source>
        <dbReference type="ARBA" id="ARBA00022448"/>
    </source>
</evidence>
<keyword evidence="6 7" id="KW-0472">Membrane</keyword>
<evidence type="ECO:0000256" key="4">
    <source>
        <dbReference type="ARBA" id="ARBA00022692"/>
    </source>
</evidence>
<feature type="transmembrane region" description="Helical" evidence="7">
    <location>
        <begin position="73"/>
        <end position="102"/>
    </location>
</feature>
<feature type="transmembrane region" description="Helical" evidence="7">
    <location>
        <begin position="541"/>
        <end position="559"/>
    </location>
</feature>
<protein>
    <recommendedName>
        <fullName evidence="10">Lactate permease</fullName>
    </recommendedName>
</protein>
<feature type="transmembrane region" description="Helical" evidence="7">
    <location>
        <begin position="414"/>
        <end position="437"/>
    </location>
</feature>
<evidence type="ECO:0008006" key="10">
    <source>
        <dbReference type="Google" id="ProtNLM"/>
    </source>
</evidence>
<reference evidence="8 9" key="1">
    <citation type="journal article" date="2017" name="Mycologia">
        <title>Bifiguratus adelaidae, gen. et sp. nov., a new member of Mucoromycotina in endophytic and soil-dwelling habitats.</title>
        <authorList>
            <person name="Torres-Cruz T.J."/>
            <person name="Billingsley Tobias T.L."/>
            <person name="Almatruk M."/>
            <person name="Hesse C."/>
            <person name="Kuske C.R."/>
            <person name="Desiro A."/>
            <person name="Benucci G.M."/>
            <person name="Bonito G."/>
            <person name="Stajich J.E."/>
            <person name="Dunlap C."/>
            <person name="Arnold A.E."/>
            <person name="Porras-Alfaro A."/>
        </authorList>
    </citation>
    <scope>NUCLEOTIDE SEQUENCE [LARGE SCALE GENOMIC DNA]</scope>
    <source>
        <strain evidence="8 9">AZ0501</strain>
    </source>
</reference>
<organism evidence="8 9">
    <name type="scientific">Bifiguratus adelaidae</name>
    <dbReference type="NCBI Taxonomy" id="1938954"/>
    <lineage>
        <taxon>Eukaryota</taxon>
        <taxon>Fungi</taxon>
        <taxon>Fungi incertae sedis</taxon>
        <taxon>Mucoromycota</taxon>
        <taxon>Mucoromycotina</taxon>
        <taxon>Endogonomycetes</taxon>
        <taxon>Endogonales</taxon>
        <taxon>Endogonales incertae sedis</taxon>
        <taxon>Bifiguratus</taxon>
    </lineage>
</organism>
<dbReference type="GO" id="GO:0005886">
    <property type="term" value="C:plasma membrane"/>
    <property type="evidence" value="ECO:0007669"/>
    <property type="project" value="UniProtKB-SubCell"/>
</dbReference>
<evidence type="ECO:0000256" key="1">
    <source>
        <dbReference type="ARBA" id="ARBA00004651"/>
    </source>
</evidence>
<dbReference type="PANTHER" id="PTHR30003">
    <property type="entry name" value="L-LACTATE PERMEASE"/>
    <property type="match status" value="1"/>
</dbReference>
<dbReference type="Proteomes" id="UP000242875">
    <property type="component" value="Unassembled WGS sequence"/>
</dbReference>
<evidence type="ECO:0000256" key="7">
    <source>
        <dbReference type="SAM" id="Phobius"/>
    </source>
</evidence>
<feature type="transmembrane region" description="Helical" evidence="7">
    <location>
        <begin position="46"/>
        <end position="67"/>
    </location>
</feature>
<feature type="transmembrane region" description="Helical" evidence="7">
    <location>
        <begin position="505"/>
        <end position="529"/>
    </location>
</feature>
<dbReference type="EMBL" id="MVBO01000096">
    <property type="protein sequence ID" value="OZJ03229.1"/>
    <property type="molecule type" value="Genomic_DNA"/>
</dbReference>
<dbReference type="Pfam" id="PF02652">
    <property type="entry name" value="Lactate_perm"/>
    <property type="match status" value="2"/>
</dbReference>
<dbReference type="AlphaFoldDB" id="A0A261XXY7"/>
<evidence type="ECO:0000313" key="9">
    <source>
        <dbReference type="Proteomes" id="UP000242875"/>
    </source>
</evidence>
<feature type="transmembrane region" description="Helical" evidence="7">
    <location>
        <begin position="207"/>
        <end position="226"/>
    </location>
</feature>
<name>A0A261XXY7_9FUNG</name>
<evidence type="ECO:0000256" key="5">
    <source>
        <dbReference type="ARBA" id="ARBA00022989"/>
    </source>
</evidence>
<accession>A0A261XXY7</accession>
<comment type="subcellular location">
    <subcellularLocation>
        <location evidence="1">Cell membrane</location>
        <topology evidence="1">Multi-pass membrane protein</topology>
    </subcellularLocation>
</comment>
<feature type="transmembrane region" description="Helical" evidence="7">
    <location>
        <begin position="458"/>
        <end position="485"/>
    </location>
</feature>
<feature type="transmembrane region" description="Helical" evidence="7">
    <location>
        <begin position="624"/>
        <end position="646"/>
    </location>
</feature>